<dbReference type="EMBL" id="FOTW01000031">
    <property type="protein sequence ID" value="SFM75607.1"/>
    <property type="molecule type" value="Genomic_DNA"/>
</dbReference>
<name>A0A1I4TGC2_9BURK</name>
<protein>
    <submittedName>
        <fullName evidence="1">Uncharacterized protein</fullName>
    </submittedName>
</protein>
<proteinExistence type="predicted"/>
<organism evidence="1 2">
    <name type="scientific">Rugamonas rubra</name>
    <dbReference type="NCBI Taxonomy" id="758825"/>
    <lineage>
        <taxon>Bacteria</taxon>
        <taxon>Pseudomonadati</taxon>
        <taxon>Pseudomonadota</taxon>
        <taxon>Betaproteobacteria</taxon>
        <taxon>Burkholderiales</taxon>
        <taxon>Oxalobacteraceae</taxon>
        <taxon>Telluria group</taxon>
        <taxon>Rugamonas</taxon>
    </lineage>
</organism>
<accession>A0A1I4TGC2</accession>
<sequence length="44" mass="4987">MFEMQLKHGILVLYTVFIVTLKSCVKSARIALSRCGRPGATRKY</sequence>
<dbReference type="STRING" id="758825.SAMN02982985_05188"/>
<evidence type="ECO:0000313" key="1">
    <source>
        <dbReference type="EMBL" id="SFM75607.1"/>
    </source>
</evidence>
<reference evidence="1 2" key="1">
    <citation type="submission" date="2016-10" db="EMBL/GenBank/DDBJ databases">
        <authorList>
            <person name="de Groot N.N."/>
        </authorList>
    </citation>
    <scope>NUCLEOTIDE SEQUENCE [LARGE SCALE GENOMIC DNA]</scope>
    <source>
        <strain evidence="1 2">ATCC 43154</strain>
    </source>
</reference>
<gene>
    <name evidence="1" type="ORF">SAMN02982985_05188</name>
</gene>
<keyword evidence="2" id="KW-1185">Reference proteome</keyword>
<dbReference type="AlphaFoldDB" id="A0A1I4TGC2"/>
<dbReference type="Proteomes" id="UP000199470">
    <property type="component" value="Unassembled WGS sequence"/>
</dbReference>
<evidence type="ECO:0000313" key="2">
    <source>
        <dbReference type="Proteomes" id="UP000199470"/>
    </source>
</evidence>